<dbReference type="AlphaFoldDB" id="A0A2W6JDA3"/>
<evidence type="ECO:0000313" key="2">
    <source>
        <dbReference type="Proteomes" id="UP000249614"/>
    </source>
</evidence>
<dbReference type="EMBL" id="LXXM01000113">
    <property type="protein sequence ID" value="PZS93795.1"/>
    <property type="molecule type" value="Genomic_DNA"/>
</dbReference>
<name>A0A2W6JDA3_STEMA</name>
<dbReference type="RefSeq" id="WP_111112037.1">
    <property type="nucleotide sequence ID" value="NZ_LXXM01000113.1"/>
</dbReference>
<reference evidence="1 2" key="1">
    <citation type="submission" date="2016-05" db="EMBL/GenBank/DDBJ databases">
        <authorList>
            <person name="Lavstsen T."/>
            <person name="Jespersen J.S."/>
        </authorList>
    </citation>
    <scope>NUCLEOTIDE SEQUENCE [LARGE SCALE GENOMIC DNA]</scope>
    <source>
        <strain evidence="1 2">SM-5815</strain>
    </source>
</reference>
<sequence>MTIQTPLILNQATGRIEELSVGDTLSGLLTEGYAGGNRLINGDFDVWQRGTSFATTAVYGPDRWFMQQGGVSGQTLAKNTLLPGDTNFPGSESNLIVTLTGNSSASGAHQVFEQRVEDCRTFAGVPSTLSFRVFNPGAAGRKIAVEFVQTFGAGGSGFLLGIAPEVFTLAAGLNIITKTVTLPSVAGKTAGVGSAAVVAIWTTAGSDFIQRTAGLGLQTGSLYFGQMKWELGSVATPFVRRDPGVELLLCYRYGEPVGFIANADGPYYSTYYYKVPKRVVPTLTVLGNSISPATLNPRGSTTWFSMDGRAPSAVASYCFADAEI</sequence>
<organism evidence="1 2">
    <name type="scientific">Stenotrophomonas maltophilia</name>
    <name type="common">Pseudomonas maltophilia</name>
    <name type="synonym">Xanthomonas maltophilia</name>
    <dbReference type="NCBI Taxonomy" id="40324"/>
    <lineage>
        <taxon>Bacteria</taxon>
        <taxon>Pseudomonadati</taxon>
        <taxon>Pseudomonadota</taxon>
        <taxon>Gammaproteobacteria</taxon>
        <taxon>Lysobacterales</taxon>
        <taxon>Lysobacteraceae</taxon>
        <taxon>Stenotrophomonas</taxon>
        <taxon>Stenotrophomonas maltophilia group</taxon>
    </lineage>
</organism>
<protein>
    <submittedName>
        <fullName evidence="1">Uncharacterized protein</fullName>
    </submittedName>
</protein>
<accession>A0A2W6JDA3</accession>
<dbReference type="Proteomes" id="UP000249614">
    <property type="component" value="Unassembled WGS sequence"/>
</dbReference>
<gene>
    <name evidence="1" type="ORF">A7X83_05555</name>
</gene>
<proteinExistence type="predicted"/>
<evidence type="ECO:0000313" key="1">
    <source>
        <dbReference type="EMBL" id="PZS93795.1"/>
    </source>
</evidence>
<comment type="caution">
    <text evidence="1">The sequence shown here is derived from an EMBL/GenBank/DDBJ whole genome shotgun (WGS) entry which is preliminary data.</text>
</comment>